<keyword evidence="13" id="KW-1185">Reference proteome</keyword>
<evidence type="ECO:0000256" key="8">
    <source>
        <dbReference type="ARBA" id="ARBA00023004"/>
    </source>
</evidence>
<reference evidence="13" key="1">
    <citation type="journal article" date="2016" name="Nature">
        <title>The genome of the seagrass Zostera marina reveals angiosperm adaptation to the sea.</title>
        <authorList>
            <person name="Olsen J.L."/>
            <person name="Rouze P."/>
            <person name="Verhelst B."/>
            <person name="Lin Y.-C."/>
            <person name="Bayer T."/>
            <person name="Collen J."/>
            <person name="Dattolo E."/>
            <person name="De Paoli E."/>
            <person name="Dittami S."/>
            <person name="Maumus F."/>
            <person name="Michel G."/>
            <person name="Kersting A."/>
            <person name="Lauritano C."/>
            <person name="Lohaus R."/>
            <person name="Toepel M."/>
            <person name="Tonon T."/>
            <person name="Vanneste K."/>
            <person name="Amirebrahimi M."/>
            <person name="Brakel J."/>
            <person name="Bostroem C."/>
            <person name="Chovatia M."/>
            <person name="Grimwood J."/>
            <person name="Jenkins J.W."/>
            <person name="Jueterbock A."/>
            <person name="Mraz A."/>
            <person name="Stam W.T."/>
            <person name="Tice H."/>
            <person name="Bornberg-Bauer E."/>
            <person name="Green P.J."/>
            <person name="Pearson G.A."/>
            <person name="Procaccini G."/>
            <person name="Duarte C.M."/>
            <person name="Schmutz J."/>
            <person name="Reusch T.B.H."/>
            <person name="Van de Peer Y."/>
        </authorList>
    </citation>
    <scope>NUCLEOTIDE SEQUENCE [LARGE SCALE GENOMIC DNA]</scope>
    <source>
        <strain evidence="13">cv. Finnish</strain>
    </source>
</reference>
<dbReference type="InterPro" id="IPR035435">
    <property type="entry name" value="DPH1/DPH2_euk_archaea"/>
</dbReference>
<dbReference type="GO" id="GO:0090560">
    <property type="term" value="F:2-(3-amino-3-carboxypropyl)histidine synthase activity"/>
    <property type="evidence" value="ECO:0007669"/>
    <property type="project" value="UniProtKB-UniRule"/>
</dbReference>
<evidence type="ECO:0000256" key="3">
    <source>
        <dbReference type="ARBA" id="ARBA00012221"/>
    </source>
</evidence>
<dbReference type="InterPro" id="IPR042265">
    <property type="entry name" value="DPH1/DPH2_3"/>
</dbReference>
<proteinExistence type="inferred from homology"/>
<evidence type="ECO:0000313" key="13">
    <source>
        <dbReference type="Proteomes" id="UP000036987"/>
    </source>
</evidence>
<comment type="cofactor">
    <cofactor evidence="11">
        <name>[4Fe-4S] cluster</name>
        <dbReference type="ChEBI" id="CHEBI:49883"/>
    </cofactor>
    <text evidence="11">Binds 1 [4Fe-4S] cluster per subunit. The cluster is coordinated with 3 cysteines and an exchangeable S-adenosyl-L-methionine.</text>
</comment>
<gene>
    <name evidence="12" type="ORF">ZOSMA_228G00150</name>
</gene>
<sequence length="445" mass="49571">METAGGGAGLTSTVRKPSAPPKRFVRNLIPNSILENVNLNSAISLLPSNYNFEIHKSVHRALTISARRVALQFPDGLLLYSLPIADILRSFASVPDVLVLADPTYGACCVDDIAAHALQADLLIHYGHSCLVPVSESRLPVLYVFVDVKIDVPRLLSTIRKNFEKKSKLAVAGTIQFNSAVHAAKLELKSEEYDIVVPQTKPLSAGEVLGCTSPKVGKEIESIVFVADGRFHLEAFMIANPKVKAFRYDPYTKVLSLEEYDHIGMKEVRRDAIFRARGVKKWGIVLGTLGRQGSVKVLDRIVDKMETRGLEYTIVLMSELSPPRIALFGDSVDAWVQIACPRLSIDWGEAFKKPLLTTFELEVAFGIFPGWWERTKTVPVLPSSTTNSLNCTYLKCEKNDSCECTSTNIVEDEERDYPMDYYAQDGGEWNGSYARKTSRFQKEFK</sequence>
<accession>A0A0K9PII5</accession>
<dbReference type="NCBIfam" id="TIGR00322">
    <property type="entry name" value="diphth2_R"/>
    <property type="match status" value="1"/>
</dbReference>
<dbReference type="PIRSF" id="PIRSF004967">
    <property type="entry name" value="DPH1"/>
    <property type="match status" value="1"/>
</dbReference>
<keyword evidence="7" id="KW-0479">Metal-binding</keyword>
<dbReference type="Gene3D" id="3.40.50.11860">
    <property type="entry name" value="Diphthamide synthesis DPH1/DPH2 domain 3"/>
    <property type="match status" value="1"/>
</dbReference>
<keyword evidence="8" id="KW-0408">Iron</keyword>
<evidence type="ECO:0000256" key="5">
    <source>
        <dbReference type="ARBA" id="ARBA00022679"/>
    </source>
</evidence>
<dbReference type="OMA" id="PGQVLGC"/>
<evidence type="ECO:0000256" key="10">
    <source>
        <dbReference type="ARBA" id="ARBA00048403"/>
    </source>
</evidence>
<keyword evidence="9" id="KW-0411">Iron-sulfur</keyword>
<keyword evidence="5 11" id="KW-0808">Transferase</keyword>
<evidence type="ECO:0000256" key="6">
    <source>
        <dbReference type="ARBA" id="ARBA00022691"/>
    </source>
</evidence>
<dbReference type="SFLD" id="SFLDS00032">
    <property type="entry name" value="Radical_SAM_3-amino-3-carboxyp"/>
    <property type="match status" value="1"/>
</dbReference>
<dbReference type="GO" id="GO:0017183">
    <property type="term" value="P:protein histidyl modification to diphthamide"/>
    <property type="evidence" value="ECO:0000318"/>
    <property type="project" value="GO_Central"/>
</dbReference>
<dbReference type="AlphaFoldDB" id="A0A0K9PII5"/>
<dbReference type="FunFam" id="3.40.50.11840:FF:000001">
    <property type="entry name" value="2-(3-amino-3-carboxypropyl)histidine synthase subunit 1"/>
    <property type="match status" value="1"/>
</dbReference>
<keyword evidence="11" id="KW-0004">4Fe-4S</keyword>
<dbReference type="FunFam" id="3.40.50.11850:FF:000002">
    <property type="entry name" value="2-(3-amino-3-carboxypropyl)histidine synthase subunit 1"/>
    <property type="match status" value="1"/>
</dbReference>
<dbReference type="InterPro" id="IPR016435">
    <property type="entry name" value="DPH1/DPH2"/>
</dbReference>
<evidence type="ECO:0000313" key="12">
    <source>
        <dbReference type="EMBL" id="KMZ68883.1"/>
    </source>
</evidence>
<protein>
    <recommendedName>
        <fullName evidence="4 11">2-(3-amino-3-carboxypropyl)histidine synthase subunit 1</fullName>
        <ecNumber evidence="3 11">2.5.1.108</ecNumber>
    </recommendedName>
</protein>
<dbReference type="GO" id="GO:0046872">
    <property type="term" value="F:metal ion binding"/>
    <property type="evidence" value="ECO:0007669"/>
    <property type="project" value="UniProtKB-KW"/>
</dbReference>
<dbReference type="FunFam" id="3.40.50.11860:FF:000002">
    <property type="entry name" value="2-(3-amino-3-carboxypropyl)histidine synthase subunit 1"/>
    <property type="match status" value="1"/>
</dbReference>
<dbReference type="Gene3D" id="3.40.50.11850">
    <property type="entry name" value="Diphthamide synthesis DPH1/DPH2 domain 2"/>
    <property type="match status" value="1"/>
</dbReference>
<dbReference type="GO" id="GO:0051539">
    <property type="term" value="F:4 iron, 4 sulfur cluster binding"/>
    <property type="evidence" value="ECO:0007669"/>
    <property type="project" value="UniProtKB-UniRule"/>
</dbReference>
<evidence type="ECO:0000256" key="4">
    <source>
        <dbReference type="ARBA" id="ARBA00021915"/>
    </source>
</evidence>
<evidence type="ECO:0000256" key="9">
    <source>
        <dbReference type="ARBA" id="ARBA00023014"/>
    </source>
</evidence>
<comment type="function">
    <text evidence="11">Catalyzes the first step of diphthamide biosynthesis, a post-translational modification of histidine which occurs in elongation factor 2.</text>
</comment>
<comment type="similarity">
    <text evidence="2 11">Belongs to the DPH1/DPH2 family. DPH1 subfamily.</text>
</comment>
<dbReference type="EMBL" id="LFYR01000809">
    <property type="protein sequence ID" value="KMZ68883.1"/>
    <property type="molecule type" value="Genomic_DNA"/>
</dbReference>
<dbReference type="InterPro" id="IPR042263">
    <property type="entry name" value="DPH1/DPH2_1"/>
</dbReference>
<dbReference type="PANTHER" id="PTHR10762">
    <property type="entry name" value="DIPHTHAMIDE BIOSYNTHESIS PROTEIN"/>
    <property type="match status" value="1"/>
</dbReference>
<evidence type="ECO:0000256" key="11">
    <source>
        <dbReference type="PIRNR" id="PIRNR004967"/>
    </source>
</evidence>
<evidence type="ECO:0000256" key="1">
    <source>
        <dbReference type="ARBA" id="ARBA00005156"/>
    </source>
</evidence>
<dbReference type="OrthoDB" id="1649088at2759"/>
<comment type="pathway">
    <text evidence="1 11">Protein modification; peptidyl-diphthamide biosynthesis.</text>
</comment>
<dbReference type="STRING" id="29655.A0A0K9PII5"/>
<dbReference type="Gene3D" id="3.40.50.11840">
    <property type="entry name" value="Diphthamide synthesis DPH1/DPH2 domain 1"/>
    <property type="match status" value="1"/>
</dbReference>
<comment type="catalytic activity">
    <reaction evidence="10 11">
        <text>L-histidyl-[translation elongation factor 2] + S-adenosyl-L-methionine = 2-[(3S)-amino-3-carboxypropyl]-L-histidyl-[translation elongation factor 2] + S-methyl-5'-thioadenosine + H(+)</text>
        <dbReference type="Rhea" id="RHEA:36783"/>
        <dbReference type="Rhea" id="RHEA-COMP:9748"/>
        <dbReference type="Rhea" id="RHEA-COMP:9749"/>
        <dbReference type="ChEBI" id="CHEBI:15378"/>
        <dbReference type="ChEBI" id="CHEBI:17509"/>
        <dbReference type="ChEBI" id="CHEBI:29979"/>
        <dbReference type="ChEBI" id="CHEBI:59789"/>
        <dbReference type="ChEBI" id="CHEBI:73995"/>
        <dbReference type="EC" id="2.5.1.108"/>
    </reaction>
</comment>
<comment type="caution">
    <text evidence="12">The sequence shown here is derived from an EMBL/GenBank/DDBJ whole genome shotgun (WGS) entry which is preliminary data.</text>
</comment>
<name>A0A0K9PII5_ZOSMR</name>
<dbReference type="PANTHER" id="PTHR10762:SF1">
    <property type="entry name" value="2-(3-AMINO-3-CARBOXYPROPYL)HISTIDINE SYNTHASE SUBUNIT 1"/>
    <property type="match status" value="1"/>
</dbReference>
<dbReference type="InterPro" id="IPR042264">
    <property type="entry name" value="DPH1/DPH2_2"/>
</dbReference>
<dbReference type="UniPathway" id="UPA00559"/>
<keyword evidence="6 11" id="KW-0949">S-adenosyl-L-methionine</keyword>
<dbReference type="Proteomes" id="UP000036987">
    <property type="component" value="Unassembled WGS sequence"/>
</dbReference>
<dbReference type="EC" id="2.5.1.108" evidence="3 11"/>
<organism evidence="12 13">
    <name type="scientific">Zostera marina</name>
    <name type="common">Eelgrass</name>
    <dbReference type="NCBI Taxonomy" id="29655"/>
    <lineage>
        <taxon>Eukaryota</taxon>
        <taxon>Viridiplantae</taxon>
        <taxon>Streptophyta</taxon>
        <taxon>Embryophyta</taxon>
        <taxon>Tracheophyta</taxon>
        <taxon>Spermatophyta</taxon>
        <taxon>Magnoliopsida</taxon>
        <taxon>Liliopsida</taxon>
        <taxon>Zosteraceae</taxon>
        <taxon>Zostera</taxon>
    </lineage>
</organism>
<dbReference type="Pfam" id="PF01866">
    <property type="entry name" value="Diphthamide_syn"/>
    <property type="match status" value="1"/>
</dbReference>
<evidence type="ECO:0000256" key="2">
    <source>
        <dbReference type="ARBA" id="ARBA00010173"/>
    </source>
</evidence>
<evidence type="ECO:0000256" key="7">
    <source>
        <dbReference type="ARBA" id="ARBA00022723"/>
    </source>
</evidence>